<keyword evidence="4" id="KW-0862">Zinc</keyword>
<keyword evidence="5" id="KW-0804">Transcription</keyword>
<dbReference type="PANTHER" id="PTHR31251">
    <property type="entry name" value="SQUAMOSA PROMOTER-BINDING-LIKE PROTEIN 4"/>
    <property type="match status" value="1"/>
</dbReference>
<dbReference type="GO" id="GO:0005634">
    <property type="term" value="C:nucleus"/>
    <property type="evidence" value="ECO:0007669"/>
    <property type="project" value="UniProtKB-SubCell"/>
</dbReference>
<comment type="subcellular location">
    <subcellularLocation>
        <location evidence="1">Nucleus</location>
    </subcellularLocation>
</comment>
<evidence type="ECO:0000259" key="9">
    <source>
        <dbReference type="PROSITE" id="PS51141"/>
    </source>
</evidence>
<dbReference type="FunFam" id="4.10.1100.10:FF:000001">
    <property type="entry name" value="Squamosa promoter-binding-like protein 14"/>
    <property type="match status" value="1"/>
</dbReference>
<feature type="compositionally biased region" description="Polar residues" evidence="8">
    <location>
        <begin position="371"/>
        <end position="390"/>
    </location>
</feature>
<feature type="compositionally biased region" description="Polar residues" evidence="8">
    <location>
        <begin position="470"/>
        <end position="486"/>
    </location>
</feature>
<accession>A0A8T2RZL3</accession>
<comment type="caution">
    <text evidence="10">The sequence shown here is derived from an EMBL/GenBank/DDBJ whole genome shotgun (WGS) entry which is preliminary data.</text>
</comment>
<dbReference type="Proteomes" id="UP000825935">
    <property type="component" value="Chromosome 23"/>
</dbReference>
<evidence type="ECO:0000256" key="5">
    <source>
        <dbReference type="ARBA" id="ARBA00023163"/>
    </source>
</evidence>
<dbReference type="EMBL" id="CM035428">
    <property type="protein sequence ID" value="KAH7301134.1"/>
    <property type="molecule type" value="Genomic_DNA"/>
</dbReference>
<keyword evidence="11" id="KW-1185">Reference proteome</keyword>
<evidence type="ECO:0000256" key="8">
    <source>
        <dbReference type="SAM" id="MobiDB-lite"/>
    </source>
</evidence>
<evidence type="ECO:0000256" key="2">
    <source>
        <dbReference type="ARBA" id="ARBA00022723"/>
    </source>
</evidence>
<dbReference type="InterPro" id="IPR044817">
    <property type="entry name" value="SBP-like"/>
</dbReference>
<feature type="domain" description="SBP-type" evidence="9">
    <location>
        <begin position="281"/>
        <end position="358"/>
    </location>
</feature>
<dbReference type="OrthoDB" id="514967at2759"/>
<organism evidence="10 11">
    <name type="scientific">Ceratopteris richardii</name>
    <name type="common">Triangle waterfern</name>
    <dbReference type="NCBI Taxonomy" id="49495"/>
    <lineage>
        <taxon>Eukaryota</taxon>
        <taxon>Viridiplantae</taxon>
        <taxon>Streptophyta</taxon>
        <taxon>Embryophyta</taxon>
        <taxon>Tracheophyta</taxon>
        <taxon>Polypodiopsida</taxon>
        <taxon>Polypodiidae</taxon>
        <taxon>Polypodiales</taxon>
        <taxon>Pteridineae</taxon>
        <taxon>Pteridaceae</taxon>
        <taxon>Parkerioideae</taxon>
        <taxon>Ceratopteris</taxon>
    </lineage>
</organism>
<feature type="region of interest" description="Disordered" evidence="8">
    <location>
        <begin position="581"/>
        <end position="606"/>
    </location>
</feature>
<keyword evidence="6" id="KW-0539">Nucleus</keyword>
<evidence type="ECO:0000256" key="7">
    <source>
        <dbReference type="PROSITE-ProRule" id="PRU00470"/>
    </source>
</evidence>
<proteinExistence type="predicted"/>
<evidence type="ECO:0000313" key="10">
    <source>
        <dbReference type="EMBL" id="KAH7301134.1"/>
    </source>
</evidence>
<dbReference type="SUPFAM" id="SSF103612">
    <property type="entry name" value="SBT domain"/>
    <property type="match status" value="1"/>
</dbReference>
<name>A0A8T2RZL3_CERRI</name>
<dbReference type="InterPro" id="IPR004333">
    <property type="entry name" value="SBP_dom"/>
</dbReference>
<evidence type="ECO:0000256" key="4">
    <source>
        <dbReference type="ARBA" id="ARBA00022833"/>
    </source>
</evidence>
<reference evidence="10 11" key="1">
    <citation type="submission" date="2021-08" db="EMBL/GenBank/DDBJ databases">
        <title>WGS assembly of Ceratopteris richardii.</title>
        <authorList>
            <person name="Marchant D.B."/>
            <person name="Chen G."/>
            <person name="Jenkins J."/>
            <person name="Shu S."/>
            <person name="Leebens-Mack J."/>
            <person name="Grimwood J."/>
            <person name="Schmutz J."/>
            <person name="Soltis P."/>
            <person name="Soltis D."/>
            <person name="Chen Z.-H."/>
        </authorList>
    </citation>
    <scope>NUCLEOTIDE SEQUENCE [LARGE SCALE GENOMIC DNA]</scope>
    <source>
        <strain evidence="10">Whitten #5841</strain>
        <tissue evidence="10">Leaf</tissue>
    </source>
</reference>
<sequence length="733" mass="81223">MNPLRNLNSAVNGHDDVSFWPSDDGWRPPATTICSGIAADSRLEHQQNIYGSRQEWEWSANQTTKSIALHDENVLDYTPANGLQMDNHPLRRYASTMTGQGMRHHNADLLHSGAMAAPVQMIGNPSVSSITSGGDGVIQQNNTWPMVLDAVPLRQQDDMPMDHSGALISCYSGSTRTSTTGSVGDIGSVHSNVGLFCYNESSEQGHIELRDMEQRQIHDMIRTGMLHPGAQGIGGSRLGLNLGGRTYFSNEDYMLGARVDMRGGYGVGRRFRSSSPSFGHVPSCQAEGCKADLSMSKHYHRRHKVCEYHSKSATVFISGKAQRFCQQCSRFHALTEFDEGKRSCRKRLEDHNRRRRKPQPTCRAAELLSESAKSTPDSNPITISAIVNSPESDRSSDRLQNVEEHRSAPENQCEEQAGSMETQNRIDACNFTSSSSSTEQQSSMLSTITLTPAMSFALENGAEKFDRNRQTQSSNVLPCPQELSNDSMDTKLKNGMRSTPRFLLNAPSLSLSSSNSATNVGVTNAGGDSLASTDADSPVHITRFNLNDQLEPSIPWQRSSSNHMGSSPMMGLVQQCLNKSSSHNQTDSRSIVTNFGGGSGSRKRASGQYLNEHGRLLAKHIQTLQVEAAHAVETQEKLDSVSIEKMMKLESPVGNHNQKVLRLLEAAASTRTTRREQLHEENEQITSDRHSFRLRTGEHVHGNVEEGCYEHQFGFLQEQDHHHQYLREPFTRR</sequence>
<dbReference type="PANTHER" id="PTHR31251:SF169">
    <property type="entry name" value="SQUAMOSA PROMOTER-BINDING-LIKE PROTEIN 8"/>
    <property type="match status" value="1"/>
</dbReference>
<dbReference type="Pfam" id="PF03110">
    <property type="entry name" value="SBP"/>
    <property type="match status" value="1"/>
</dbReference>
<dbReference type="InterPro" id="IPR036893">
    <property type="entry name" value="SBP_sf"/>
</dbReference>
<feature type="region of interest" description="Disordered" evidence="8">
    <location>
        <begin position="466"/>
        <end position="486"/>
    </location>
</feature>
<dbReference type="PROSITE" id="PS51141">
    <property type="entry name" value="ZF_SBP"/>
    <property type="match status" value="1"/>
</dbReference>
<dbReference type="EMBL" id="CM035428">
    <property type="protein sequence ID" value="KAH7301133.1"/>
    <property type="molecule type" value="Genomic_DNA"/>
</dbReference>
<dbReference type="Gene3D" id="4.10.1100.10">
    <property type="entry name" value="Transcription factor, SBP-box domain"/>
    <property type="match status" value="1"/>
</dbReference>
<feature type="region of interest" description="Disordered" evidence="8">
    <location>
        <begin position="368"/>
        <end position="423"/>
    </location>
</feature>
<gene>
    <name evidence="10" type="ORF">KP509_23G013900</name>
</gene>
<evidence type="ECO:0000256" key="6">
    <source>
        <dbReference type="ARBA" id="ARBA00023242"/>
    </source>
</evidence>
<evidence type="ECO:0000256" key="3">
    <source>
        <dbReference type="ARBA" id="ARBA00022771"/>
    </source>
</evidence>
<feature type="compositionally biased region" description="Polar residues" evidence="8">
    <location>
        <begin position="581"/>
        <end position="593"/>
    </location>
</feature>
<keyword evidence="3 7" id="KW-0863">Zinc-finger</keyword>
<dbReference type="GO" id="GO:0003677">
    <property type="term" value="F:DNA binding"/>
    <property type="evidence" value="ECO:0007669"/>
    <property type="project" value="InterPro"/>
</dbReference>
<protein>
    <recommendedName>
        <fullName evidence="9">SBP-type domain-containing protein</fullName>
    </recommendedName>
</protein>
<feature type="compositionally biased region" description="Basic and acidic residues" evidence="8">
    <location>
        <begin position="391"/>
        <end position="408"/>
    </location>
</feature>
<dbReference type="GO" id="GO:0008270">
    <property type="term" value="F:zinc ion binding"/>
    <property type="evidence" value="ECO:0007669"/>
    <property type="project" value="UniProtKB-KW"/>
</dbReference>
<keyword evidence="2" id="KW-0479">Metal-binding</keyword>
<evidence type="ECO:0000313" key="11">
    <source>
        <dbReference type="Proteomes" id="UP000825935"/>
    </source>
</evidence>
<dbReference type="AlphaFoldDB" id="A0A8T2RZL3"/>
<evidence type="ECO:0000256" key="1">
    <source>
        <dbReference type="ARBA" id="ARBA00004123"/>
    </source>
</evidence>